<dbReference type="InterPro" id="IPR020846">
    <property type="entry name" value="MFS_dom"/>
</dbReference>
<feature type="domain" description="Major facilitator superfamily (MFS) profile" evidence="7">
    <location>
        <begin position="224"/>
        <end position="427"/>
    </location>
</feature>
<feature type="transmembrane region" description="Helical" evidence="6">
    <location>
        <begin position="228"/>
        <end position="253"/>
    </location>
</feature>
<feature type="transmembrane region" description="Helical" evidence="6">
    <location>
        <begin position="320"/>
        <end position="343"/>
    </location>
</feature>
<sequence>MSTQPGRDRRPLAALLTAGVVSATGSSMSLIAVPWFVFDTTGSAAKTGLVAFCEGVPMVLAALLGGPLIDRTGRRRMSVLCDTVSAAAIGLIPLLHYTGVLSFWMICATVAVMGLCGSPGETARGVLVPHLSERAGITVAKGAGYYESARQLARLLGAPLAGVLIAFLDAPSVLVLDAVSFLVAALLIGAGLRTLAVAAPVRDAPAFNARVYRAELREGFAFLRRTRLLLGIVLMVMATNALNNGWAVVLLPLHARQDLGGSVDLGIISGIAAAGSVAGALLYGRVAHRFPRWPVYTAAFLVCGAPRFVLAALVPELAPLAVMMAFSGFAAGTLNPVLGPVIYETVPEELRSRVGSVTTAGVLSAIPIGVLGSGLLTGAAGLDTALWVLGGIYLAVTACPLVFPVWRTMDRRPPADAQVRKERVAAS</sequence>
<dbReference type="EMBL" id="JBHSZO010000012">
    <property type="protein sequence ID" value="MFC7218511.1"/>
    <property type="molecule type" value="Genomic_DNA"/>
</dbReference>
<keyword evidence="9" id="KW-1185">Reference proteome</keyword>
<proteinExistence type="predicted"/>
<feature type="transmembrane region" description="Helical" evidence="6">
    <location>
        <begin position="265"/>
        <end position="283"/>
    </location>
</feature>
<feature type="transmembrane region" description="Helical" evidence="6">
    <location>
        <begin position="355"/>
        <end position="379"/>
    </location>
</feature>
<organism evidence="8 9">
    <name type="scientific">Streptomyces polyrhachis</name>
    <dbReference type="NCBI Taxonomy" id="1282885"/>
    <lineage>
        <taxon>Bacteria</taxon>
        <taxon>Bacillati</taxon>
        <taxon>Actinomycetota</taxon>
        <taxon>Actinomycetes</taxon>
        <taxon>Kitasatosporales</taxon>
        <taxon>Streptomycetaceae</taxon>
        <taxon>Streptomyces</taxon>
    </lineage>
</organism>
<evidence type="ECO:0000313" key="8">
    <source>
        <dbReference type="EMBL" id="MFC7218511.1"/>
    </source>
</evidence>
<feature type="transmembrane region" description="Helical" evidence="6">
    <location>
        <begin position="12"/>
        <end position="38"/>
    </location>
</feature>
<reference evidence="9" key="1">
    <citation type="journal article" date="2019" name="Int. J. Syst. Evol. Microbiol.">
        <title>The Global Catalogue of Microorganisms (GCM) 10K type strain sequencing project: providing services to taxonomists for standard genome sequencing and annotation.</title>
        <authorList>
            <consortium name="The Broad Institute Genomics Platform"/>
            <consortium name="The Broad Institute Genome Sequencing Center for Infectious Disease"/>
            <person name="Wu L."/>
            <person name="Ma J."/>
        </authorList>
    </citation>
    <scope>NUCLEOTIDE SEQUENCE [LARGE SCALE GENOMIC DNA]</scope>
    <source>
        <strain evidence="9">CGMCC 1.13681</strain>
    </source>
</reference>
<feature type="transmembrane region" description="Helical" evidence="6">
    <location>
        <begin position="385"/>
        <end position="406"/>
    </location>
</feature>
<evidence type="ECO:0000313" key="9">
    <source>
        <dbReference type="Proteomes" id="UP001596413"/>
    </source>
</evidence>
<comment type="subcellular location">
    <subcellularLocation>
        <location evidence="1">Cell membrane</location>
        <topology evidence="1">Multi-pass membrane protein</topology>
    </subcellularLocation>
</comment>
<keyword evidence="4 6" id="KW-1133">Transmembrane helix</keyword>
<dbReference type="InterPro" id="IPR011701">
    <property type="entry name" value="MFS"/>
</dbReference>
<gene>
    <name evidence="8" type="ORF">ACFQLX_10075</name>
</gene>
<dbReference type="SUPFAM" id="SSF103473">
    <property type="entry name" value="MFS general substrate transporter"/>
    <property type="match status" value="1"/>
</dbReference>
<dbReference type="Gene3D" id="1.20.1250.20">
    <property type="entry name" value="MFS general substrate transporter like domains"/>
    <property type="match status" value="1"/>
</dbReference>
<evidence type="ECO:0000256" key="1">
    <source>
        <dbReference type="ARBA" id="ARBA00004651"/>
    </source>
</evidence>
<feature type="transmembrane region" description="Helical" evidence="6">
    <location>
        <begin position="101"/>
        <end position="118"/>
    </location>
</feature>
<protein>
    <submittedName>
        <fullName evidence="8">MFS transporter</fullName>
    </submittedName>
</protein>
<dbReference type="Pfam" id="PF07690">
    <property type="entry name" value="MFS_1"/>
    <property type="match status" value="1"/>
</dbReference>
<feature type="transmembrane region" description="Helical" evidence="6">
    <location>
        <begin position="174"/>
        <end position="192"/>
    </location>
</feature>
<evidence type="ECO:0000259" key="7">
    <source>
        <dbReference type="PROSITE" id="PS50850"/>
    </source>
</evidence>
<dbReference type="CDD" id="cd06173">
    <property type="entry name" value="MFS_MefA_like"/>
    <property type="match status" value="1"/>
</dbReference>
<feature type="transmembrane region" description="Helical" evidence="6">
    <location>
        <begin position="295"/>
        <end position="314"/>
    </location>
</feature>
<evidence type="ECO:0000256" key="2">
    <source>
        <dbReference type="ARBA" id="ARBA00022475"/>
    </source>
</evidence>
<accession>A0ABW2GH86</accession>
<dbReference type="Proteomes" id="UP001596413">
    <property type="component" value="Unassembled WGS sequence"/>
</dbReference>
<evidence type="ECO:0000256" key="4">
    <source>
        <dbReference type="ARBA" id="ARBA00022989"/>
    </source>
</evidence>
<dbReference type="RefSeq" id="WP_386413875.1">
    <property type="nucleotide sequence ID" value="NZ_JBHSZO010000012.1"/>
</dbReference>
<name>A0ABW2GH86_9ACTN</name>
<dbReference type="PANTHER" id="PTHR23513:SF6">
    <property type="entry name" value="MAJOR FACILITATOR SUPERFAMILY ASSOCIATED DOMAIN-CONTAINING PROTEIN"/>
    <property type="match status" value="1"/>
</dbReference>
<keyword evidence="3 6" id="KW-0812">Transmembrane</keyword>
<dbReference type="PROSITE" id="PS50850">
    <property type="entry name" value="MFS"/>
    <property type="match status" value="1"/>
</dbReference>
<keyword evidence="2" id="KW-1003">Cell membrane</keyword>
<dbReference type="PANTHER" id="PTHR23513">
    <property type="entry name" value="INTEGRAL MEMBRANE EFFLUX PROTEIN-RELATED"/>
    <property type="match status" value="1"/>
</dbReference>
<dbReference type="InterPro" id="IPR036259">
    <property type="entry name" value="MFS_trans_sf"/>
</dbReference>
<comment type="caution">
    <text evidence="8">The sequence shown here is derived from an EMBL/GenBank/DDBJ whole genome shotgun (WGS) entry which is preliminary data.</text>
</comment>
<evidence type="ECO:0000256" key="6">
    <source>
        <dbReference type="SAM" id="Phobius"/>
    </source>
</evidence>
<evidence type="ECO:0000256" key="5">
    <source>
        <dbReference type="ARBA" id="ARBA00023136"/>
    </source>
</evidence>
<keyword evidence="5 6" id="KW-0472">Membrane</keyword>
<feature type="transmembrane region" description="Helical" evidence="6">
    <location>
        <begin position="44"/>
        <end position="65"/>
    </location>
</feature>
<evidence type="ECO:0000256" key="3">
    <source>
        <dbReference type="ARBA" id="ARBA00022692"/>
    </source>
</evidence>